<gene>
    <name evidence="2" type="ORF">TrRE_jg2735</name>
</gene>
<dbReference type="Pfam" id="PF03462">
    <property type="entry name" value="PCRF"/>
    <property type="match status" value="1"/>
</dbReference>
<dbReference type="PANTHER" id="PTHR43804">
    <property type="entry name" value="LD18447P"/>
    <property type="match status" value="1"/>
</dbReference>
<organism evidence="2 3">
    <name type="scientific">Triparma retinervis</name>
    <dbReference type="NCBI Taxonomy" id="2557542"/>
    <lineage>
        <taxon>Eukaryota</taxon>
        <taxon>Sar</taxon>
        <taxon>Stramenopiles</taxon>
        <taxon>Ochrophyta</taxon>
        <taxon>Bolidophyceae</taxon>
        <taxon>Parmales</taxon>
        <taxon>Triparmaceae</taxon>
        <taxon>Triparma</taxon>
    </lineage>
</organism>
<name>A0A9W7L2G7_9STRA</name>
<keyword evidence="3" id="KW-1185">Reference proteome</keyword>
<dbReference type="InterPro" id="IPR005139">
    <property type="entry name" value="PCRF"/>
</dbReference>
<dbReference type="EMBL" id="BRXZ01007187">
    <property type="protein sequence ID" value="GMI25324.1"/>
    <property type="molecule type" value="Genomic_DNA"/>
</dbReference>
<dbReference type="Gene3D" id="6.10.140.1950">
    <property type="match status" value="1"/>
</dbReference>
<evidence type="ECO:0000259" key="1">
    <source>
        <dbReference type="Pfam" id="PF03462"/>
    </source>
</evidence>
<dbReference type="PANTHER" id="PTHR43804:SF8">
    <property type="entry name" value="PEPTIDE CHAIN RELEASE FACTOR APG3, CHLOROPLASTIC"/>
    <property type="match status" value="1"/>
</dbReference>
<reference evidence="2" key="1">
    <citation type="submission" date="2022-07" db="EMBL/GenBank/DDBJ databases">
        <title>Genome analysis of Parmales, a sister group of diatoms, reveals the evolutionary specialization of diatoms from phago-mixotrophs to photoautotrophs.</title>
        <authorList>
            <person name="Ban H."/>
            <person name="Sato S."/>
            <person name="Yoshikawa S."/>
            <person name="Kazumasa Y."/>
            <person name="Nakamura Y."/>
            <person name="Ichinomiya M."/>
            <person name="Saitoh K."/>
            <person name="Sato N."/>
            <person name="Blanc-Mathieu R."/>
            <person name="Endo H."/>
            <person name="Kuwata A."/>
            <person name="Ogata H."/>
        </authorList>
    </citation>
    <scope>NUCLEOTIDE SEQUENCE</scope>
</reference>
<evidence type="ECO:0000313" key="2">
    <source>
        <dbReference type="EMBL" id="GMI25324.1"/>
    </source>
</evidence>
<dbReference type="AlphaFoldDB" id="A0A9W7L2G7"/>
<evidence type="ECO:0000313" key="3">
    <source>
        <dbReference type="Proteomes" id="UP001165082"/>
    </source>
</evidence>
<dbReference type="Proteomes" id="UP001165082">
    <property type="component" value="Unassembled WGS sequence"/>
</dbReference>
<dbReference type="InterPro" id="IPR045853">
    <property type="entry name" value="Pep_chain_release_fac_I_sf"/>
</dbReference>
<feature type="domain" description="Peptide chain release factor" evidence="1">
    <location>
        <begin position="2"/>
        <end position="102"/>
    </location>
</feature>
<sequence>MTERLADPDVINDPKLLMRVMSERSKSEEIVQAFESYRGAEGDYDTAVEMMRESGDDPEMKEMAREESKMAEQTMSALEETIKVLLLPSDPNDSRNVMLEIR</sequence>
<accession>A0A9W7L2G7</accession>
<protein>
    <recommendedName>
        <fullName evidence="1">Peptide chain release factor domain-containing protein</fullName>
    </recommendedName>
</protein>
<proteinExistence type="predicted"/>
<dbReference type="SUPFAM" id="SSF75620">
    <property type="entry name" value="Release factor"/>
    <property type="match status" value="1"/>
</dbReference>
<feature type="non-terminal residue" evidence="2">
    <location>
        <position position="102"/>
    </location>
</feature>
<dbReference type="GO" id="GO:0006415">
    <property type="term" value="P:translational termination"/>
    <property type="evidence" value="ECO:0007669"/>
    <property type="project" value="InterPro"/>
</dbReference>
<dbReference type="InterPro" id="IPR050057">
    <property type="entry name" value="Prokaryotic/Mito_RF"/>
</dbReference>
<comment type="caution">
    <text evidence="2">The sequence shown here is derived from an EMBL/GenBank/DDBJ whole genome shotgun (WGS) entry which is preliminary data.</text>
</comment>